<evidence type="ECO:0000256" key="1">
    <source>
        <dbReference type="SAM" id="MobiDB-lite"/>
    </source>
</evidence>
<proteinExistence type="predicted"/>
<feature type="region of interest" description="Disordered" evidence="1">
    <location>
        <begin position="1077"/>
        <end position="1224"/>
    </location>
</feature>
<feature type="compositionally biased region" description="Basic and acidic residues" evidence="1">
    <location>
        <begin position="1078"/>
        <end position="1092"/>
    </location>
</feature>
<name>A0A6P4YGW0_BRABE</name>
<dbReference type="KEGG" id="bbel:109463806"/>
<evidence type="ECO:0000313" key="2">
    <source>
        <dbReference type="Proteomes" id="UP000515135"/>
    </source>
</evidence>
<dbReference type="Proteomes" id="UP000515135">
    <property type="component" value="Unplaced"/>
</dbReference>
<accession>A0A6P4YGW0</accession>
<gene>
    <name evidence="3 4" type="primary">LOC109463806</name>
</gene>
<feature type="compositionally biased region" description="Basic and acidic residues" evidence="1">
    <location>
        <begin position="1108"/>
        <end position="1119"/>
    </location>
</feature>
<evidence type="ECO:0000313" key="3">
    <source>
        <dbReference type="RefSeq" id="XP_019616236.1"/>
    </source>
</evidence>
<keyword evidence="2" id="KW-1185">Reference proteome</keyword>
<protein>
    <submittedName>
        <fullName evidence="3 4">Titin-like isoform X1</fullName>
    </submittedName>
</protein>
<organism evidence="2 3">
    <name type="scientific">Branchiostoma belcheri</name>
    <name type="common">Amphioxus</name>
    <dbReference type="NCBI Taxonomy" id="7741"/>
    <lineage>
        <taxon>Eukaryota</taxon>
        <taxon>Metazoa</taxon>
        <taxon>Chordata</taxon>
        <taxon>Cephalochordata</taxon>
        <taxon>Leptocardii</taxon>
        <taxon>Amphioxiformes</taxon>
        <taxon>Branchiostomatidae</taxon>
        <taxon>Branchiostoma</taxon>
    </lineage>
</organism>
<reference evidence="3 4" key="1">
    <citation type="submission" date="2025-04" db="UniProtKB">
        <authorList>
            <consortium name="RefSeq"/>
        </authorList>
    </citation>
    <scope>IDENTIFICATION</scope>
    <source>
        <tissue evidence="3 4">Gonad</tissue>
    </source>
</reference>
<feature type="compositionally biased region" description="Basic and acidic residues" evidence="1">
    <location>
        <begin position="1207"/>
        <end position="1221"/>
    </location>
</feature>
<feature type="compositionally biased region" description="Basic and acidic residues" evidence="1">
    <location>
        <begin position="1404"/>
        <end position="1421"/>
    </location>
</feature>
<feature type="compositionally biased region" description="Low complexity" evidence="1">
    <location>
        <begin position="1334"/>
        <end position="1348"/>
    </location>
</feature>
<dbReference type="RefSeq" id="XP_019616236.1">
    <property type="nucleotide sequence ID" value="XM_019760677.1"/>
</dbReference>
<dbReference type="OrthoDB" id="8065273at2759"/>
<evidence type="ECO:0000313" key="4">
    <source>
        <dbReference type="RefSeq" id="XP_019616243.1"/>
    </source>
</evidence>
<sequence length="1438" mass="159038">MVGQDRYKALTRTVPSMQAVKLNTAEEKEVKTPLEEVKGVPTNTTYTKPSYNMVGQDRYKALTRMVPSMQAVKLDTAQEKEVKTSLDEVQGLVPKIAYSTPCYHTVRQDRYKAYSNLVPSAEAPSIKLNKGKEQKAHLRLVMKGGDLAPISWHKAAVAAVTQEYVKAKYSQVPSNQPIHIAKIQSAISDLESIETHVEIAWNTVKPVSTNHQYSKAKFSFTKSNSPVFFADTQTAETKLEKSKVQADLDWVKPELIPVAPHYYKTKSRSAKSQDPLYSGIQESMITVPQSVDDLAPIQKEKANVVDVSHKYEKAKSSQVSSNLPLHNAKLGSTDAVAESVNDEVKTAQYSKPEYEKVQQVVLKHNTNVVASNTAQYQQGNQKTLHLAEDEVEGIIEPFRARGCKFETVPQPYDEAVKYEITPSQKPTYQAKSQDLILKTEVVKENTDKVEFHKPAVELTGQTLFSHDTAITKSGQPSYHQAKKSHLILTTEVAKESTDEVDFHKPTVAHTDQKLLSHDTAVTKSGKPTYHEAKKNHSILTTEYTKEITDRVEFHKAAVELSVVKLFRHNTAITKSKWRYFGVREGRITLQTEGVHGLDTNVKYETANVRKVEQELHTANKDEVLVETADYFHTKPHRAAVPPLETLGVVEPLTYETASVQNVEAVFAKADQGEVTVEAPEYHTAITNSKFLTLSETKEDVTEIKYDTVTPQTVSEEPLHNVIVGEGKSEWHWLHAEEGELEELTFEKTRKLKPPIIESAVREIVDPQLEMPRPVFITNQAAVQAPLPTFTAKEVNSLPEWETCETFTVEEVTPVRAKASVAVMNVCRAQASQPRVQLAEEMPIVKVDAVQALSPPPKTRPGLFYVKPKEVQQPPLEEVGTIDDLNTESAKVSEEETPTLHKVTVTPVSKLKLELPKLEIREEEETITVDDLDLSPVTVVSPKPTQIHAKIEMEEQTEVPSQMHVSLPVLPRPLLKQANEDSLEEIPLGSTLEIPELPYHKARTSMCPLLTSHRAGAMKLPIQRAPLGYNQDWRTLKRLEGLRASLMVNGETEAPYISRTSSVQSLNSQMSNDLAWTYADDKKPTEKEEKKEPSASPEKPSPPRPGSRKPLDDNTFKAPEEEPDAPVPPKDEPKAAPPKKGTAIQMVRELLGLPPKGKTQPEAKPAAPVTKETPPEPVVKETPAPEPVVKETPAPEPVIKETPAPEPVVKETPPETVVKERPAPVVSRAPKPVVKEMPAPEPLVKEMPAPEPVVKEMPAPEPVVKETPAPEPVVKETPAPEPVVKETPAPEPVVKETSAPVKKAPEPITIGPPSAELPEPVDLPTTPIPSSMVVPSGPQKSPPAASAQPEKLGFWDSLRRDLKKPTAAAAVPDDSTTKPTVSDKQSESDPDSNTASKLGRYLGFFKRDSERGREEKKDEKSPKRSSLFSRAPAGSSEPQ</sequence>
<feature type="region of interest" description="Disordered" evidence="1">
    <location>
        <begin position="1241"/>
        <end position="1438"/>
    </location>
</feature>
<dbReference type="RefSeq" id="XP_019616243.1">
    <property type="nucleotide sequence ID" value="XM_019760684.1"/>
</dbReference>
<dbReference type="GeneID" id="109463806"/>